<keyword evidence="1" id="KW-0812">Transmembrane</keyword>
<feature type="signal peptide" evidence="2">
    <location>
        <begin position="1"/>
        <end position="33"/>
    </location>
</feature>
<keyword evidence="1" id="KW-1133">Transmembrane helix</keyword>
<dbReference type="AlphaFoldDB" id="A0A0V9UQI6"/>
<accession>A0A0V9UQI6</accession>
<evidence type="ECO:0008006" key="5">
    <source>
        <dbReference type="Google" id="ProtNLM"/>
    </source>
</evidence>
<reference evidence="4" key="1">
    <citation type="submission" date="2015-01" db="EMBL/GenBank/DDBJ databases">
        <title>Draft genome sequence of Rhodococcus pyridinivorans strain KG-16, a hydrocarbon-degrading bacterium.</title>
        <authorList>
            <person name="Aggarwal R.K."/>
            <person name="Dawar C."/>
        </authorList>
    </citation>
    <scope>NUCLEOTIDE SEQUENCE [LARGE SCALE GENOMIC DNA]</scope>
    <source>
        <strain evidence="4">KG-16</strain>
    </source>
</reference>
<gene>
    <name evidence="3" type="ORF">Z045_02005</name>
</gene>
<sequence>MTSHRTGRRSRRSLMLALAVSMTLCANPFTATAQEPEPTGATGPNEVTFPTRTLGLGPDIEFRGNSDIVTLTVPVPDGNTPAFLDTTAQLPTNIARGSIDVTSDGRLLTRVELPAGGDIVPLSIPLAGAKVENDAAVISLDLSLSAVDNICPQDWTLGSVRLRDGVVRYAGTPTLPSVVADFLPPVLERLELYLTEGPTDAESTVALDLAADVTARYSGRQVPVDVRELPPNGIPPAADSPFVRQIVVREGEDTGVELGAVPDGPPALYVRGDAETLLDQGHLVNSILSGLAVGSDVAVGAFDVAPVLAPDSTTLYDLRVSDLETSGLGIADVHLFLDQAEFGRPVRDVAIDLKGSYTPLPAAQGGLITVSAGDVQLDAWAADASGVIDRVVTVPNSSLGRLTDITVALRTTGSQQQCGLQQPVTLSIDGNSRVSSTVADPPVPVGFPSLPQTLMPQLNVATAGRTLVDVGRAVELVAGLQSLTTRPLDPTWVSIDDALTSSAPALVVAANGVLPERLQSELPLVRTEDRRFEVRNADGESTSLTFGTEVDFASLQVVRDDGRTVLVATSTDVPEELDRTIDWLSAEPGRWFELDGSVLFTAPDRDPIALVDPQTQDRDVDAASSGTNSTVTAVVVAGVALLVVGAAGAAVWAITRRRRPQSR</sequence>
<name>A0A0V9UQI6_9NOCA</name>
<keyword evidence="1" id="KW-0472">Membrane</keyword>
<evidence type="ECO:0000256" key="1">
    <source>
        <dbReference type="SAM" id="Phobius"/>
    </source>
</evidence>
<reference evidence="3 4" key="2">
    <citation type="journal article" date="2016" name="Genome Announc.">
        <title>Draft Genome Sequence of a Versatile Hydrocarbon-Degrading Bacterium, Rhodococcus pyridinivorans Strain KG-16, Collected from Oil Fields in India.</title>
        <authorList>
            <person name="Aggarwal R.K."/>
            <person name="Dawar C."/>
            <person name="Phanindranath R."/>
            <person name="Mutnuri L."/>
            <person name="Dayal A.M."/>
        </authorList>
    </citation>
    <scope>NUCLEOTIDE SEQUENCE [LARGE SCALE GENOMIC DNA]</scope>
    <source>
        <strain evidence="3 4">KG-16</strain>
    </source>
</reference>
<feature type="transmembrane region" description="Helical" evidence="1">
    <location>
        <begin position="631"/>
        <end position="654"/>
    </location>
</feature>
<dbReference type="Proteomes" id="UP000053060">
    <property type="component" value="Unassembled WGS sequence"/>
</dbReference>
<feature type="chain" id="PRO_5006898607" description="Cellulose biosynthesis cyclic di-GMP-binding regulatory protein BcsB" evidence="2">
    <location>
        <begin position="34"/>
        <end position="663"/>
    </location>
</feature>
<proteinExistence type="predicted"/>
<evidence type="ECO:0000313" key="4">
    <source>
        <dbReference type="Proteomes" id="UP000053060"/>
    </source>
</evidence>
<evidence type="ECO:0000313" key="3">
    <source>
        <dbReference type="EMBL" id="KSZ60260.1"/>
    </source>
</evidence>
<comment type="caution">
    <text evidence="3">The sequence shown here is derived from an EMBL/GenBank/DDBJ whole genome shotgun (WGS) entry which is preliminary data.</text>
</comment>
<organism evidence="3 4">
    <name type="scientific">Rhodococcus pyridinivorans KG-16</name>
    <dbReference type="NCBI Taxonomy" id="1441730"/>
    <lineage>
        <taxon>Bacteria</taxon>
        <taxon>Bacillati</taxon>
        <taxon>Actinomycetota</taxon>
        <taxon>Actinomycetes</taxon>
        <taxon>Mycobacteriales</taxon>
        <taxon>Nocardiaceae</taxon>
        <taxon>Rhodococcus</taxon>
    </lineage>
</organism>
<keyword evidence="2" id="KW-0732">Signal</keyword>
<dbReference type="RefSeq" id="WP_238588522.1">
    <property type="nucleotide sequence ID" value="NZ_AZXY01000001.1"/>
</dbReference>
<evidence type="ECO:0000256" key="2">
    <source>
        <dbReference type="SAM" id="SignalP"/>
    </source>
</evidence>
<dbReference type="PATRIC" id="fig|1441730.3.peg.419"/>
<protein>
    <recommendedName>
        <fullName evidence="5">Cellulose biosynthesis cyclic di-GMP-binding regulatory protein BcsB</fullName>
    </recommendedName>
</protein>
<dbReference type="EMBL" id="AZXY01000001">
    <property type="protein sequence ID" value="KSZ60260.1"/>
    <property type="molecule type" value="Genomic_DNA"/>
</dbReference>